<dbReference type="InterPro" id="IPR032675">
    <property type="entry name" value="LRR_dom_sf"/>
</dbReference>
<dbReference type="InterPro" id="IPR025875">
    <property type="entry name" value="Leu-rich_rpt_4"/>
</dbReference>
<keyword evidence="3" id="KW-0175">Coiled coil</keyword>
<evidence type="ECO:0000256" key="4">
    <source>
        <dbReference type="SAM" id="MobiDB-lite"/>
    </source>
</evidence>
<dbReference type="PROSITE" id="PS51450">
    <property type="entry name" value="LRR"/>
    <property type="match status" value="1"/>
</dbReference>
<dbReference type="InterPro" id="IPR001611">
    <property type="entry name" value="Leu-rich_rpt"/>
</dbReference>
<evidence type="ECO:0000313" key="5">
    <source>
        <dbReference type="EMBL" id="KAK8893655.1"/>
    </source>
</evidence>
<feature type="compositionally biased region" description="Polar residues" evidence="4">
    <location>
        <begin position="28"/>
        <end position="59"/>
    </location>
</feature>
<keyword evidence="1" id="KW-0433">Leucine-rich repeat</keyword>
<evidence type="ECO:0000256" key="1">
    <source>
        <dbReference type="ARBA" id="ARBA00022614"/>
    </source>
</evidence>
<dbReference type="EMBL" id="JAPFFF010000003">
    <property type="protein sequence ID" value="KAK8893655.1"/>
    <property type="molecule type" value="Genomic_DNA"/>
</dbReference>
<dbReference type="Gene3D" id="3.80.10.10">
    <property type="entry name" value="Ribonuclease Inhibitor"/>
    <property type="match status" value="1"/>
</dbReference>
<protein>
    <recommendedName>
        <fullName evidence="7">Leucine Rich Repeat family protein</fullName>
    </recommendedName>
</protein>
<sequence>MPPRRSESVGRFSRYPPNSVRAIPITKRQPSPASRLYTRNKSSVSSIKNGSTTSIGQNVDDTDNTVGTVCPDFGDTTILSGKSIRSFNRLVIPPNVKTLDLSHNLITDFVGFNPGDSLEELDLSHNPIKSLRGFPNLLQITGRQASSSFTSHGLLKNVKMNGSPFSKNQFYRIALIIVIGEKNIRTIDGERITAAERRIASTYPPECAQLLRSGWQITYPAPPKSELPKIKAQLAESLRSAESSFNLSAPISRTATVVMKSPVIKRKVKPQSKIYEDNLKEQEKEIEELQKEISKLEGQVNAQNDK</sequence>
<proteinExistence type="predicted"/>
<feature type="coiled-coil region" evidence="3">
    <location>
        <begin position="272"/>
        <end position="306"/>
    </location>
</feature>
<name>A0ABR2KR91_9EUKA</name>
<dbReference type="Proteomes" id="UP001470230">
    <property type="component" value="Unassembled WGS sequence"/>
</dbReference>
<dbReference type="SUPFAM" id="SSF52058">
    <property type="entry name" value="L domain-like"/>
    <property type="match status" value="1"/>
</dbReference>
<evidence type="ECO:0000256" key="3">
    <source>
        <dbReference type="SAM" id="Coils"/>
    </source>
</evidence>
<organism evidence="5 6">
    <name type="scientific">Tritrichomonas musculus</name>
    <dbReference type="NCBI Taxonomy" id="1915356"/>
    <lineage>
        <taxon>Eukaryota</taxon>
        <taxon>Metamonada</taxon>
        <taxon>Parabasalia</taxon>
        <taxon>Tritrichomonadida</taxon>
        <taxon>Tritrichomonadidae</taxon>
        <taxon>Tritrichomonas</taxon>
    </lineage>
</organism>
<accession>A0ABR2KR91</accession>
<evidence type="ECO:0000256" key="2">
    <source>
        <dbReference type="ARBA" id="ARBA00022737"/>
    </source>
</evidence>
<dbReference type="PANTHER" id="PTHR18849:SF0">
    <property type="entry name" value="CILIA- AND FLAGELLA-ASSOCIATED PROTEIN 410-RELATED"/>
    <property type="match status" value="1"/>
</dbReference>
<feature type="region of interest" description="Disordered" evidence="4">
    <location>
        <begin position="1"/>
        <end position="59"/>
    </location>
</feature>
<keyword evidence="2" id="KW-0677">Repeat</keyword>
<evidence type="ECO:0008006" key="7">
    <source>
        <dbReference type="Google" id="ProtNLM"/>
    </source>
</evidence>
<evidence type="ECO:0000313" key="6">
    <source>
        <dbReference type="Proteomes" id="UP001470230"/>
    </source>
</evidence>
<dbReference type="Pfam" id="PF12799">
    <property type="entry name" value="LRR_4"/>
    <property type="match status" value="1"/>
</dbReference>
<dbReference type="PANTHER" id="PTHR18849">
    <property type="entry name" value="LEUCINE RICH REPEAT PROTEIN"/>
    <property type="match status" value="1"/>
</dbReference>
<gene>
    <name evidence="5" type="ORF">M9Y10_022082</name>
</gene>
<reference evidence="5 6" key="1">
    <citation type="submission" date="2024-04" db="EMBL/GenBank/DDBJ databases">
        <title>Tritrichomonas musculus Genome.</title>
        <authorList>
            <person name="Alves-Ferreira E."/>
            <person name="Grigg M."/>
            <person name="Lorenzi H."/>
            <person name="Galac M."/>
        </authorList>
    </citation>
    <scope>NUCLEOTIDE SEQUENCE [LARGE SCALE GENOMIC DNA]</scope>
    <source>
        <strain evidence="5 6">EAF2021</strain>
    </source>
</reference>
<comment type="caution">
    <text evidence="5">The sequence shown here is derived from an EMBL/GenBank/DDBJ whole genome shotgun (WGS) entry which is preliminary data.</text>
</comment>
<keyword evidence="6" id="KW-1185">Reference proteome</keyword>